<organism evidence="1 2">
    <name type="scientific">Ferrovum myxofaciens</name>
    <dbReference type="NCBI Taxonomy" id="416213"/>
    <lineage>
        <taxon>Bacteria</taxon>
        <taxon>Pseudomonadati</taxon>
        <taxon>Pseudomonadota</taxon>
        <taxon>Betaproteobacteria</taxon>
        <taxon>Ferrovales</taxon>
        <taxon>Ferrovaceae</taxon>
        <taxon>Ferrovum</taxon>
    </lineage>
</organism>
<accession>A0A149VXP4</accession>
<dbReference type="AlphaFoldDB" id="A0A149VXP4"/>
<gene>
    <name evidence="1" type="ORF">FEMY_14780</name>
</gene>
<dbReference type="STRING" id="1789004.FEMY_14780"/>
<evidence type="ECO:0000313" key="2">
    <source>
        <dbReference type="Proteomes" id="UP000075653"/>
    </source>
</evidence>
<proteinExistence type="predicted"/>
<dbReference type="Gene3D" id="1.20.1260.10">
    <property type="match status" value="1"/>
</dbReference>
<sequence length="174" mass="19472">MPYLSMDPYKERTSPVNSVEEFLAYSIKLEEEAVLRFDQLADAMASVGNKEVGMLFRRLAGYSRLHLSDARARAGFRDIPTIVPGSFHWPDIESPETAAIWATDPQIGRGQALEIALDAERAGLEYYTSIVETTTDPEILMLAREFAKEESQHVAELEKWVALHAAGKPLPIDH</sequence>
<dbReference type="CDD" id="cd01045">
    <property type="entry name" value="Ferritin_like_AB"/>
    <property type="match status" value="1"/>
</dbReference>
<name>A0A149VXP4_9PROT</name>
<evidence type="ECO:0000313" key="1">
    <source>
        <dbReference type="EMBL" id="KXW57979.1"/>
    </source>
</evidence>
<dbReference type="EMBL" id="LRRD01000029">
    <property type="protein sequence ID" value="KXW57979.1"/>
    <property type="molecule type" value="Genomic_DNA"/>
</dbReference>
<dbReference type="InterPro" id="IPR009078">
    <property type="entry name" value="Ferritin-like_SF"/>
</dbReference>
<dbReference type="Proteomes" id="UP000075653">
    <property type="component" value="Unassembled WGS sequence"/>
</dbReference>
<reference evidence="1 2" key="1">
    <citation type="submission" date="2016-01" db="EMBL/GenBank/DDBJ databases">
        <title>Genome sequence of the acidophilic iron oxidising Ferrovum strain Z-31.</title>
        <authorList>
            <person name="Poehlein A."/>
            <person name="Ullrich S.R."/>
            <person name="Schloemann M."/>
            <person name="Muehling M."/>
            <person name="Daniel R."/>
        </authorList>
    </citation>
    <scope>NUCLEOTIDE SEQUENCE [LARGE SCALE GENOMIC DNA]</scope>
    <source>
        <strain evidence="1 2">Z-31</strain>
    </source>
</reference>
<dbReference type="PATRIC" id="fig|1789004.3.peg.1507"/>
<dbReference type="InterPro" id="IPR012347">
    <property type="entry name" value="Ferritin-like"/>
</dbReference>
<protein>
    <submittedName>
        <fullName evidence="1">Rubrerythrin</fullName>
    </submittedName>
</protein>
<comment type="caution">
    <text evidence="1">The sequence shown here is derived from an EMBL/GenBank/DDBJ whole genome shotgun (WGS) entry which is preliminary data.</text>
</comment>
<keyword evidence="2" id="KW-1185">Reference proteome</keyword>
<dbReference type="SUPFAM" id="SSF47240">
    <property type="entry name" value="Ferritin-like"/>
    <property type="match status" value="1"/>
</dbReference>